<evidence type="ECO:0000256" key="1">
    <source>
        <dbReference type="ARBA" id="ARBA00000013"/>
    </source>
</evidence>
<dbReference type="EMBL" id="JAICBX010000006">
    <property type="protein sequence ID" value="MBW8640435.1"/>
    <property type="molecule type" value="Genomic_DNA"/>
</dbReference>
<reference evidence="22" key="1">
    <citation type="submission" date="2021-08" db="EMBL/GenBank/DDBJ databases">
        <title>Hoeflea bacterium WL0058 sp. nov., isolated from the sediment.</title>
        <authorList>
            <person name="Wang L."/>
            <person name="Zhang D."/>
        </authorList>
    </citation>
    <scope>NUCLEOTIDE SEQUENCE</scope>
    <source>
        <strain evidence="22">WL0058</strain>
    </source>
</reference>
<comment type="function">
    <text evidence="14 19">Bifunctional enzyme that catalyzes the epimerization of the S- and R-forms of NAD(P)HX and the dehydration of the S-form of NAD(P)HX at the expense of ADP, which is converted to AMP. This allows the repair of both epimers of NAD(P)HX, a damaged form of NAD(P)H that is a result of enzymatic or heat-dependent hydration.</text>
</comment>
<feature type="domain" description="YjeF N-terminal" evidence="21">
    <location>
        <begin position="14"/>
        <end position="212"/>
    </location>
</feature>
<accession>A0AAE2ZTT1</accession>
<protein>
    <recommendedName>
        <fullName evidence="19">Bifunctional NAD(P)H-hydrate repair enzyme</fullName>
    </recommendedName>
    <alternativeName>
        <fullName evidence="19">Nicotinamide nucleotide repair protein</fullName>
    </alternativeName>
    <domain>
        <recommendedName>
            <fullName evidence="19">ADP-dependent (S)-NAD(P)H-hydrate dehydratase</fullName>
            <ecNumber evidence="19">4.2.1.136</ecNumber>
        </recommendedName>
        <alternativeName>
            <fullName evidence="19">ADP-dependent NAD(P)HX dehydratase</fullName>
        </alternativeName>
    </domain>
    <domain>
        <recommendedName>
            <fullName evidence="19">NAD(P)H-hydrate epimerase</fullName>
            <ecNumber evidence="19">5.1.99.6</ecNumber>
        </recommendedName>
    </domain>
</protein>
<feature type="domain" description="YjeF C-terminal" evidence="20">
    <location>
        <begin position="222"/>
        <end position="497"/>
    </location>
</feature>
<evidence type="ECO:0000256" key="13">
    <source>
        <dbReference type="ARBA" id="ARBA00023268"/>
    </source>
</evidence>
<evidence type="ECO:0000256" key="15">
    <source>
        <dbReference type="ARBA" id="ARBA00048238"/>
    </source>
</evidence>
<feature type="binding site" evidence="17">
    <location>
        <position position="374"/>
    </location>
    <ligand>
        <name>(6S)-NADPHX</name>
        <dbReference type="ChEBI" id="CHEBI:64076"/>
    </ligand>
</feature>
<feature type="binding site" evidence="17">
    <location>
        <position position="257"/>
    </location>
    <ligand>
        <name>(6S)-NADPHX</name>
        <dbReference type="ChEBI" id="CHEBI:64076"/>
    </ligand>
</feature>
<evidence type="ECO:0000256" key="18">
    <source>
        <dbReference type="HAMAP-Rule" id="MF_01966"/>
    </source>
</evidence>
<name>A0AAE2ZTT1_9HYPH</name>
<feature type="binding site" evidence="18">
    <location>
        <position position="155"/>
    </location>
    <ligand>
        <name>(6S)-NADPHX</name>
        <dbReference type="ChEBI" id="CHEBI:64076"/>
    </ligand>
</feature>
<comment type="catalytic activity">
    <reaction evidence="16 17 19">
        <text>(6S)-NADPHX + ADP = AMP + phosphate + NADPH + H(+)</text>
        <dbReference type="Rhea" id="RHEA:32235"/>
        <dbReference type="ChEBI" id="CHEBI:15378"/>
        <dbReference type="ChEBI" id="CHEBI:43474"/>
        <dbReference type="ChEBI" id="CHEBI:57783"/>
        <dbReference type="ChEBI" id="CHEBI:64076"/>
        <dbReference type="ChEBI" id="CHEBI:456215"/>
        <dbReference type="ChEBI" id="CHEBI:456216"/>
        <dbReference type="EC" id="4.2.1.136"/>
    </reaction>
</comment>
<comment type="function">
    <text evidence="17">Catalyzes the dehydration of the S-form of NAD(P)HX at the expense of ADP, which is converted to AMP. Together with NAD(P)HX epimerase, which catalyzes the epimerization of the S- and R-forms, the enzyme allows the repair of both epimers of NAD(P)HX, a damaged form of NAD(P)H that is a result of enzymatic or heat-dependent hydration.</text>
</comment>
<feature type="binding site" evidence="17">
    <location>
        <begin position="411"/>
        <end position="415"/>
    </location>
    <ligand>
        <name>AMP</name>
        <dbReference type="ChEBI" id="CHEBI:456215"/>
    </ligand>
</feature>
<evidence type="ECO:0000256" key="7">
    <source>
        <dbReference type="ARBA" id="ARBA00022840"/>
    </source>
</evidence>
<proteinExistence type="inferred from homology"/>
<dbReference type="AlphaFoldDB" id="A0AAE2ZTT1"/>
<dbReference type="GO" id="GO:0005524">
    <property type="term" value="F:ATP binding"/>
    <property type="evidence" value="ECO:0007669"/>
    <property type="project" value="UniProtKB-UniRule"/>
</dbReference>
<dbReference type="PROSITE" id="PS01050">
    <property type="entry name" value="YJEF_C_2"/>
    <property type="match status" value="1"/>
</dbReference>
<comment type="caution">
    <text evidence="22">The sequence shown here is derived from an EMBL/GenBank/DDBJ whole genome shotgun (WGS) entry which is preliminary data.</text>
</comment>
<comment type="similarity">
    <text evidence="4 19">In the C-terminal section; belongs to the NnrD/CARKD family.</text>
</comment>
<dbReference type="SUPFAM" id="SSF53613">
    <property type="entry name" value="Ribokinase-like"/>
    <property type="match status" value="1"/>
</dbReference>
<evidence type="ECO:0000256" key="5">
    <source>
        <dbReference type="ARBA" id="ARBA00022723"/>
    </source>
</evidence>
<feature type="binding site" evidence="18">
    <location>
        <position position="122"/>
    </location>
    <ligand>
        <name>K(+)</name>
        <dbReference type="ChEBI" id="CHEBI:29103"/>
    </ligand>
</feature>
<evidence type="ECO:0000256" key="14">
    <source>
        <dbReference type="ARBA" id="ARBA00025153"/>
    </source>
</evidence>
<comment type="catalytic activity">
    <reaction evidence="2 18 19">
        <text>(6R)-NADPHX = (6S)-NADPHX</text>
        <dbReference type="Rhea" id="RHEA:32227"/>
        <dbReference type="ChEBI" id="CHEBI:64076"/>
        <dbReference type="ChEBI" id="CHEBI:64077"/>
        <dbReference type="EC" id="5.1.99.6"/>
    </reaction>
</comment>
<comment type="function">
    <text evidence="18">Catalyzes the epimerization of the S- and R-forms of NAD(P)HX, a damaged form of NAD(P)H that is a result of enzymatic or heat-dependent hydration. This is a prerequisite for the S-specific NAD(P)H-hydrate dehydratase to allow the repair of both epimers of NAD(P)HX.</text>
</comment>
<dbReference type="GO" id="GO:0110051">
    <property type="term" value="P:metabolite repair"/>
    <property type="evidence" value="ECO:0007669"/>
    <property type="project" value="TreeGrafter"/>
</dbReference>
<dbReference type="PROSITE" id="PS51383">
    <property type="entry name" value="YJEF_C_3"/>
    <property type="match status" value="1"/>
</dbReference>
<evidence type="ECO:0000259" key="21">
    <source>
        <dbReference type="PROSITE" id="PS51385"/>
    </source>
</evidence>
<dbReference type="EC" id="5.1.99.6" evidence="19"/>
<keyword evidence="11 18" id="KW-0413">Isomerase</keyword>
<organism evidence="22 23">
    <name type="scientific">Flavimaribacter sediminis</name>
    <dbReference type="NCBI Taxonomy" id="2865987"/>
    <lineage>
        <taxon>Bacteria</taxon>
        <taxon>Pseudomonadati</taxon>
        <taxon>Pseudomonadota</taxon>
        <taxon>Alphaproteobacteria</taxon>
        <taxon>Hyphomicrobiales</taxon>
        <taxon>Rhizobiaceae</taxon>
        <taxon>Flavimaribacter</taxon>
    </lineage>
</organism>
<evidence type="ECO:0000256" key="10">
    <source>
        <dbReference type="ARBA" id="ARBA00023027"/>
    </source>
</evidence>
<dbReference type="NCBIfam" id="TIGR00196">
    <property type="entry name" value="yjeF_cterm"/>
    <property type="match status" value="1"/>
</dbReference>
<keyword evidence="23" id="KW-1185">Reference proteome</keyword>
<dbReference type="PROSITE" id="PS51385">
    <property type="entry name" value="YJEF_N"/>
    <property type="match status" value="1"/>
</dbReference>
<comment type="caution">
    <text evidence="18">Lacks conserved residue(s) required for the propagation of feature annotation.</text>
</comment>
<evidence type="ECO:0000256" key="9">
    <source>
        <dbReference type="ARBA" id="ARBA00022958"/>
    </source>
</evidence>
<evidence type="ECO:0000313" key="23">
    <source>
        <dbReference type="Proteomes" id="UP001196509"/>
    </source>
</evidence>
<dbReference type="PANTHER" id="PTHR12592">
    <property type="entry name" value="ATP-DEPENDENT (S)-NAD(P)H-HYDRATE DEHYDRATASE FAMILY MEMBER"/>
    <property type="match status" value="1"/>
</dbReference>
<evidence type="ECO:0000256" key="4">
    <source>
        <dbReference type="ARBA" id="ARBA00009524"/>
    </source>
</evidence>
<keyword evidence="12 17" id="KW-0456">Lyase</keyword>
<feature type="binding site" evidence="18">
    <location>
        <begin position="61"/>
        <end position="65"/>
    </location>
    <ligand>
        <name>(6S)-NADPHX</name>
        <dbReference type="ChEBI" id="CHEBI:64076"/>
    </ligand>
</feature>
<dbReference type="NCBIfam" id="TIGR00197">
    <property type="entry name" value="yjeF_nterm"/>
    <property type="match status" value="1"/>
</dbReference>
<comment type="similarity">
    <text evidence="18">Belongs to the NnrE/AIBP family.</text>
</comment>
<evidence type="ECO:0000256" key="3">
    <source>
        <dbReference type="ARBA" id="ARBA00006001"/>
    </source>
</evidence>
<dbReference type="PIRSF" id="PIRSF017184">
    <property type="entry name" value="Nnr"/>
    <property type="match status" value="1"/>
</dbReference>
<comment type="similarity">
    <text evidence="3 19">In the N-terminal section; belongs to the NnrE/AIBP family.</text>
</comment>
<comment type="cofactor">
    <cofactor evidence="17">
        <name>Mg(2+)</name>
        <dbReference type="ChEBI" id="CHEBI:18420"/>
    </cofactor>
</comment>
<feature type="binding site" evidence="18">
    <location>
        <begin position="126"/>
        <end position="132"/>
    </location>
    <ligand>
        <name>(6S)-NADPHX</name>
        <dbReference type="ChEBI" id="CHEBI:64076"/>
    </ligand>
</feature>
<keyword evidence="6 17" id="KW-0547">Nucleotide-binding</keyword>
<dbReference type="GO" id="GO:0052856">
    <property type="term" value="F:NAD(P)HX epimerase activity"/>
    <property type="evidence" value="ECO:0007669"/>
    <property type="project" value="UniProtKB-UniRule"/>
</dbReference>
<evidence type="ECO:0000256" key="19">
    <source>
        <dbReference type="PIRNR" id="PIRNR017184"/>
    </source>
</evidence>
<dbReference type="HAMAP" id="MF_01966">
    <property type="entry name" value="NADHX_epimerase"/>
    <property type="match status" value="1"/>
</dbReference>
<comment type="similarity">
    <text evidence="17">Belongs to the NnrD/CARKD family.</text>
</comment>
<keyword evidence="9 18" id="KW-0630">Potassium</keyword>
<comment type="subunit">
    <text evidence="17">Homotetramer.</text>
</comment>
<evidence type="ECO:0000313" key="22">
    <source>
        <dbReference type="EMBL" id="MBW8640435.1"/>
    </source>
</evidence>
<dbReference type="GO" id="GO:0052855">
    <property type="term" value="F:ADP-dependent NAD(P)H-hydrate dehydratase activity"/>
    <property type="evidence" value="ECO:0007669"/>
    <property type="project" value="UniProtKB-UniRule"/>
</dbReference>
<evidence type="ECO:0000259" key="20">
    <source>
        <dbReference type="PROSITE" id="PS51383"/>
    </source>
</evidence>
<dbReference type="PANTHER" id="PTHR12592:SF0">
    <property type="entry name" value="ATP-DEPENDENT (S)-NAD(P)H-HYDRATE DEHYDRATASE"/>
    <property type="match status" value="1"/>
</dbReference>
<dbReference type="SUPFAM" id="SSF64153">
    <property type="entry name" value="YjeF N-terminal domain-like"/>
    <property type="match status" value="1"/>
</dbReference>
<feature type="binding site" evidence="18">
    <location>
        <position position="62"/>
    </location>
    <ligand>
        <name>K(+)</name>
        <dbReference type="ChEBI" id="CHEBI:29103"/>
    </ligand>
</feature>
<dbReference type="EC" id="4.2.1.136" evidence="19"/>
<keyword evidence="8 17" id="KW-0521">NADP</keyword>
<feature type="binding site" evidence="17">
    <location>
        <position position="441"/>
    </location>
    <ligand>
        <name>(6S)-NADPHX</name>
        <dbReference type="ChEBI" id="CHEBI:64076"/>
    </ligand>
</feature>
<dbReference type="Proteomes" id="UP001196509">
    <property type="component" value="Unassembled WGS sequence"/>
</dbReference>
<dbReference type="HAMAP" id="MF_01965">
    <property type="entry name" value="NADHX_dehydratase"/>
    <property type="match status" value="1"/>
</dbReference>
<dbReference type="Gene3D" id="3.40.1190.20">
    <property type="match status" value="1"/>
</dbReference>
<evidence type="ECO:0000256" key="2">
    <source>
        <dbReference type="ARBA" id="ARBA00000909"/>
    </source>
</evidence>
<dbReference type="RefSeq" id="WP_220231156.1">
    <property type="nucleotide sequence ID" value="NZ_JAICBX010000006.1"/>
</dbReference>
<dbReference type="CDD" id="cd01171">
    <property type="entry name" value="YXKO-related"/>
    <property type="match status" value="1"/>
</dbReference>
<dbReference type="InterPro" id="IPR000631">
    <property type="entry name" value="CARKD"/>
</dbReference>
<evidence type="ECO:0000256" key="12">
    <source>
        <dbReference type="ARBA" id="ARBA00023239"/>
    </source>
</evidence>
<dbReference type="InterPro" id="IPR017953">
    <property type="entry name" value="Carbohydrate_kinase_pred_CS"/>
</dbReference>
<evidence type="ECO:0000256" key="11">
    <source>
        <dbReference type="ARBA" id="ARBA00023235"/>
    </source>
</evidence>
<dbReference type="InterPro" id="IPR030677">
    <property type="entry name" value="Nnr"/>
</dbReference>
<comment type="catalytic activity">
    <reaction evidence="15 17 19">
        <text>(6S)-NADHX + ADP = AMP + phosphate + NADH + H(+)</text>
        <dbReference type="Rhea" id="RHEA:32223"/>
        <dbReference type="ChEBI" id="CHEBI:15378"/>
        <dbReference type="ChEBI" id="CHEBI:43474"/>
        <dbReference type="ChEBI" id="CHEBI:57945"/>
        <dbReference type="ChEBI" id="CHEBI:64074"/>
        <dbReference type="ChEBI" id="CHEBI:456215"/>
        <dbReference type="ChEBI" id="CHEBI:456216"/>
        <dbReference type="EC" id="4.2.1.136"/>
    </reaction>
</comment>
<keyword evidence="10 17" id="KW-0520">NAD</keyword>
<keyword evidence="7 17" id="KW-0067">ATP-binding</keyword>
<dbReference type="InterPro" id="IPR004443">
    <property type="entry name" value="YjeF_N_dom"/>
</dbReference>
<dbReference type="InterPro" id="IPR036652">
    <property type="entry name" value="YjeF_N_dom_sf"/>
</dbReference>
<dbReference type="Pfam" id="PF01256">
    <property type="entry name" value="Carb_kinase"/>
    <property type="match status" value="1"/>
</dbReference>
<dbReference type="Pfam" id="PF03853">
    <property type="entry name" value="YjeF_N"/>
    <property type="match status" value="1"/>
</dbReference>
<evidence type="ECO:0000256" key="6">
    <source>
        <dbReference type="ARBA" id="ARBA00022741"/>
    </source>
</evidence>
<dbReference type="Gene3D" id="3.40.50.10260">
    <property type="entry name" value="YjeF N-terminal domain"/>
    <property type="match status" value="1"/>
</dbReference>
<comment type="cofactor">
    <cofactor evidence="18 19">
        <name>K(+)</name>
        <dbReference type="ChEBI" id="CHEBI:29103"/>
    </cofactor>
    <text evidence="18 19">Binds 1 potassium ion per subunit.</text>
</comment>
<evidence type="ECO:0000256" key="16">
    <source>
        <dbReference type="ARBA" id="ARBA00049209"/>
    </source>
</evidence>
<dbReference type="GO" id="GO:0046496">
    <property type="term" value="P:nicotinamide nucleotide metabolic process"/>
    <property type="evidence" value="ECO:0007669"/>
    <property type="project" value="UniProtKB-UniRule"/>
</dbReference>
<gene>
    <name evidence="17" type="primary">nnrD</name>
    <name evidence="18" type="synonym">nnrE</name>
    <name evidence="22" type="ORF">K1W69_24805</name>
</gene>
<evidence type="ECO:0000256" key="8">
    <source>
        <dbReference type="ARBA" id="ARBA00022857"/>
    </source>
</evidence>
<dbReference type="InterPro" id="IPR029056">
    <property type="entry name" value="Ribokinase-like"/>
</dbReference>
<feature type="binding site" evidence="17">
    <location>
        <position position="320"/>
    </location>
    <ligand>
        <name>(6S)-NADPHX</name>
        <dbReference type="ChEBI" id="CHEBI:64076"/>
    </ligand>
</feature>
<feature type="binding site" evidence="18">
    <location>
        <position position="158"/>
    </location>
    <ligand>
        <name>K(+)</name>
        <dbReference type="ChEBI" id="CHEBI:29103"/>
    </ligand>
</feature>
<evidence type="ECO:0000256" key="17">
    <source>
        <dbReference type="HAMAP-Rule" id="MF_01965"/>
    </source>
</evidence>
<comment type="catalytic activity">
    <reaction evidence="1 18 19">
        <text>(6R)-NADHX = (6S)-NADHX</text>
        <dbReference type="Rhea" id="RHEA:32215"/>
        <dbReference type="ChEBI" id="CHEBI:64074"/>
        <dbReference type="ChEBI" id="CHEBI:64075"/>
        <dbReference type="EC" id="5.1.99.6"/>
    </reaction>
</comment>
<sequence length="497" mass="51517">MRTALEPVVTPVAMGRIDRRAIDSGIVGYRLMLMAGAAIAASVLRHYGDAAGVDVLCGPGNNGGDGYVAAKMLQTSGMCAACYSLGDPVKLAGDAACARDDWGDEILSLEDYVPTDGRVVIDALFGAGLQRDVEGVAVRVIEAVNAFDIPVIAADLPSGLSGESGRVRGTALRASRTVTFAAPKPGHFLLPGRDLCGVLEIADIGIPSRCIEAETEGLWLNRPPLWRDALPRLAANSHKYTRGHLGVFSGGYRQTGAARLAAIAGLRVGAGLVTVLSPASANAANAAHLTTIMLRTIDGGADLDGLLEDMRFNSFVLGPGFGVGEKARDFAERILGAGRALVLDADGITSFAGYHDQLAEAAAKQDAILFITPHQGEFARLFPQIASNASRSKVEQARSAARETEAIVVYKGADTVVADPSGRAAICDNAPPWLATAGSGDTLAGLLGGLAAQGMPGFEAACAAAWLHGEAANRAGARLIAEDLANNLPAFSEFQEY</sequence>
<keyword evidence="13" id="KW-0511">Multifunctional enzyme</keyword>
<dbReference type="GO" id="GO:0046872">
    <property type="term" value="F:metal ion binding"/>
    <property type="evidence" value="ECO:0007669"/>
    <property type="project" value="UniProtKB-UniRule"/>
</dbReference>
<feature type="binding site" evidence="17">
    <location>
        <position position="440"/>
    </location>
    <ligand>
        <name>AMP</name>
        <dbReference type="ChEBI" id="CHEBI:456215"/>
    </ligand>
</feature>
<keyword evidence="5 18" id="KW-0479">Metal-binding</keyword>